<reference evidence="1" key="1">
    <citation type="submission" date="2021-02" db="EMBL/GenBank/DDBJ databases">
        <authorList>
            <person name="Nowell W R."/>
        </authorList>
    </citation>
    <scope>NUCLEOTIDE SEQUENCE</scope>
</reference>
<sequence>MWKATQWVLTQITTPFFLLPPPACSPLKTAPNP</sequence>
<dbReference type="EMBL" id="CAJOBE010031908">
    <property type="protein sequence ID" value="CAF4294760.1"/>
    <property type="molecule type" value="Genomic_DNA"/>
</dbReference>
<gene>
    <name evidence="1" type="ORF">FNK824_LOCUS40408</name>
</gene>
<comment type="caution">
    <text evidence="1">The sequence shown here is derived from an EMBL/GenBank/DDBJ whole genome shotgun (WGS) entry which is preliminary data.</text>
</comment>
<organism evidence="1 2">
    <name type="scientific">Rotaria sordida</name>
    <dbReference type="NCBI Taxonomy" id="392033"/>
    <lineage>
        <taxon>Eukaryota</taxon>
        <taxon>Metazoa</taxon>
        <taxon>Spiralia</taxon>
        <taxon>Gnathifera</taxon>
        <taxon>Rotifera</taxon>
        <taxon>Eurotatoria</taxon>
        <taxon>Bdelloidea</taxon>
        <taxon>Philodinida</taxon>
        <taxon>Philodinidae</taxon>
        <taxon>Rotaria</taxon>
    </lineage>
</organism>
<feature type="non-terminal residue" evidence="1">
    <location>
        <position position="33"/>
    </location>
</feature>
<name>A0A820HEE4_9BILA</name>
<proteinExistence type="predicted"/>
<accession>A0A820HEE4</accession>
<protein>
    <submittedName>
        <fullName evidence="1">Uncharacterized protein</fullName>
    </submittedName>
</protein>
<evidence type="ECO:0000313" key="2">
    <source>
        <dbReference type="Proteomes" id="UP000663874"/>
    </source>
</evidence>
<dbReference type="Proteomes" id="UP000663874">
    <property type="component" value="Unassembled WGS sequence"/>
</dbReference>
<dbReference type="AlphaFoldDB" id="A0A820HEE4"/>
<evidence type="ECO:0000313" key="1">
    <source>
        <dbReference type="EMBL" id="CAF4294760.1"/>
    </source>
</evidence>